<evidence type="ECO:0008006" key="4">
    <source>
        <dbReference type="Google" id="ProtNLM"/>
    </source>
</evidence>
<organism evidence="2 3">
    <name type="scientific">Moelleriella libera RCEF 2490</name>
    <dbReference type="NCBI Taxonomy" id="1081109"/>
    <lineage>
        <taxon>Eukaryota</taxon>
        <taxon>Fungi</taxon>
        <taxon>Dikarya</taxon>
        <taxon>Ascomycota</taxon>
        <taxon>Pezizomycotina</taxon>
        <taxon>Sordariomycetes</taxon>
        <taxon>Hypocreomycetidae</taxon>
        <taxon>Hypocreales</taxon>
        <taxon>Clavicipitaceae</taxon>
        <taxon>Moelleriella</taxon>
    </lineage>
</organism>
<comment type="caution">
    <text evidence="2">The sequence shown here is derived from an EMBL/GenBank/DDBJ whole genome shotgun (WGS) entry which is preliminary data.</text>
</comment>
<sequence>MKPLCTSLLWLAATVVNSEITFPVSKVDPLPLEMHDMVQSAGELFSRSCPEEVAEKNPYKAKVILSSYSEIPDDPYKASLRDTYASSGSFVRGSIVAWANHQSLVLRPDVIWFEILAQLNFYMTKNAEAVRDLFVTFNGKKEIVVKDTSWQNVISAFGTEIQKRVKTDWLLSWVTPGFSTSTRNDNLTATVMLMGLTKHYFEFTGGIICGIPRVTLLGTKGDWARLYSKLDHLRDFGEEPSQFADKLQPILKRFVQTWEEPNSPVVQSFWRQIVRANRKFSCGGGPDEYDISGWVTGFMQWRSDGTLRDSSSGAEADEDAVRLDDVAYSRVSVDQIPVGYAKAPIRMLDYPGPGMTTSAYVLAGNIGVRRTENDTTKEVLAEPLNSWFLYGPVSVNYTTGPEYGNFSEVEGVASPLSMFCPAAAM</sequence>
<dbReference type="InterPro" id="IPR025533">
    <property type="entry name" value="DUF4419"/>
</dbReference>
<reference evidence="2 3" key="1">
    <citation type="journal article" date="2016" name="Genome Biol. Evol.">
        <title>Divergent and convergent evolution of fungal pathogenicity.</title>
        <authorList>
            <person name="Shang Y."/>
            <person name="Xiao G."/>
            <person name="Zheng P."/>
            <person name="Cen K."/>
            <person name="Zhan S."/>
            <person name="Wang C."/>
        </authorList>
    </citation>
    <scope>NUCLEOTIDE SEQUENCE [LARGE SCALE GENOMIC DNA]</scope>
    <source>
        <strain evidence="2 3">RCEF 2490</strain>
    </source>
</reference>
<proteinExistence type="predicted"/>
<evidence type="ECO:0000256" key="1">
    <source>
        <dbReference type="SAM" id="SignalP"/>
    </source>
</evidence>
<feature type="chain" id="PRO_5007835422" description="DUF4419 domain-containing protein" evidence="1">
    <location>
        <begin position="19"/>
        <end position="425"/>
    </location>
</feature>
<keyword evidence="3" id="KW-1185">Reference proteome</keyword>
<dbReference type="PANTHER" id="PTHR31252:SF11">
    <property type="entry name" value="DUF4419 DOMAIN-CONTAINING PROTEIN"/>
    <property type="match status" value="1"/>
</dbReference>
<evidence type="ECO:0000313" key="3">
    <source>
        <dbReference type="Proteomes" id="UP000078544"/>
    </source>
</evidence>
<name>A0A162IFV3_9HYPO</name>
<dbReference type="Pfam" id="PF14388">
    <property type="entry name" value="DUF4419"/>
    <property type="match status" value="1"/>
</dbReference>
<feature type="signal peptide" evidence="1">
    <location>
        <begin position="1"/>
        <end position="18"/>
    </location>
</feature>
<dbReference type="EMBL" id="AZGY01000014">
    <property type="protein sequence ID" value="KZZ92823.1"/>
    <property type="molecule type" value="Genomic_DNA"/>
</dbReference>
<accession>A0A162IFV3</accession>
<dbReference type="AlphaFoldDB" id="A0A162IFV3"/>
<gene>
    <name evidence="2" type="ORF">AAL_05855</name>
</gene>
<dbReference type="Proteomes" id="UP000078544">
    <property type="component" value="Unassembled WGS sequence"/>
</dbReference>
<dbReference type="OrthoDB" id="9978173at2759"/>
<evidence type="ECO:0000313" key="2">
    <source>
        <dbReference type="EMBL" id="KZZ92823.1"/>
    </source>
</evidence>
<protein>
    <recommendedName>
        <fullName evidence="4">DUF4419 domain-containing protein</fullName>
    </recommendedName>
</protein>
<keyword evidence="1" id="KW-0732">Signal</keyword>
<dbReference type="PANTHER" id="PTHR31252">
    <property type="entry name" value="DUF4419 DOMAIN-CONTAINING PROTEIN"/>
    <property type="match status" value="1"/>
</dbReference>
<dbReference type="STRING" id="1081109.A0A162IFV3"/>